<gene>
    <name evidence="2" type="ORF">Tco_1044417</name>
</gene>
<keyword evidence="3" id="KW-1185">Reference proteome</keyword>
<evidence type="ECO:0000256" key="1">
    <source>
        <dbReference type="SAM" id="Coils"/>
    </source>
</evidence>
<evidence type="ECO:0000313" key="3">
    <source>
        <dbReference type="Proteomes" id="UP001151760"/>
    </source>
</evidence>
<dbReference type="Proteomes" id="UP001151760">
    <property type="component" value="Unassembled WGS sequence"/>
</dbReference>
<accession>A0ABQ5GS21</accession>
<proteinExistence type="predicted"/>
<organism evidence="2 3">
    <name type="scientific">Tanacetum coccineum</name>
    <dbReference type="NCBI Taxonomy" id="301880"/>
    <lineage>
        <taxon>Eukaryota</taxon>
        <taxon>Viridiplantae</taxon>
        <taxon>Streptophyta</taxon>
        <taxon>Embryophyta</taxon>
        <taxon>Tracheophyta</taxon>
        <taxon>Spermatophyta</taxon>
        <taxon>Magnoliopsida</taxon>
        <taxon>eudicotyledons</taxon>
        <taxon>Gunneridae</taxon>
        <taxon>Pentapetalae</taxon>
        <taxon>asterids</taxon>
        <taxon>campanulids</taxon>
        <taxon>Asterales</taxon>
        <taxon>Asteraceae</taxon>
        <taxon>Asteroideae</taxon>
        <taxon>Anthemideae</taxon>
        <taxon>Anthemidinae</taxon>
        <taxon>Tanacetum</taxon>
    </lineage>
</organism>
<name>A0ABQ5GS21_9ASTR</name>
<protein>
    <submittedName>
        <fullName evidence="2">Uncharacterized protein</fullName>
    </submittedName>
</protein>
<reference evidence="2" key="2">
    <citation type="submission" date="2022-01" db="EMBL/GenBank/DDBJ databases">
        <authorList>
            <person name="Yamashiro T."/>
            <person name="Shiraishi A."/>
            <person name="Satake H."/>
            <person name="Nakayama K."/>
        </authorList>
    </citation>
    <scope>NUCLEOTIDE SEQUENCE</scope>
</reference>
<dbReference type="EMBL" id="BQNB010018734">
    <property type="protein sequence ID" value="GJT77692.1"/>
    <property type="molecule type" value="Genomic_DNA"/>
</dbReference>
<reference evidence="2" key="1">
    <citation type="journal article" date="2022" name="Int. J. Mol. Sci.">
        <title>Draft Genome of Tanacetum Coccineum: Genomic Comparison of Closely Related Tanacetum-Family Plants.</title>
        <authorList>
            <person name="Yamashiro T."/>
            <person name="Shiraishi A."/>
            <person name="Nakayama K."/>
            <person name="Satake H."/>
        </authorList>
    </citation>
    <scope>NUCLEOTIDE SEQUENCE</scope>
</reference>
<evidence type="ECO:0000313" key="2">
    <source>
        <dbReference type="EMBL" id="GJT77692.1"/>
    </source>
</evidence>
<feature type="coiled-coil region" evidence="1">
    <location>
        <begin position="128"/>
        <end position="162"/>
    </location>
</feature>
<sequence length="224" mass="26309">MCFRTSTSVVYMSKNLEKFKQALKEEMVEDLRYFNSLEKEVEYPQSKLELQRTQFSNTNDQLLEECYYNDHMCAILRSYDVDQFVDVKHCINLELALQNEKEKNVCENSWGKQSLTSGNNEKVWKDQNDSLIAELNRKTLEINDLRAQLQEKIIANTELRERMNHMKGKYMETKFEKPSVVCQPNAFKFQKPSALGRPTPFADLLEKIVFSKQKSRSVPKTNVK</sequence>
<keyword evidence="1" id="KW-0175">Coiled coil</keyword>
<comment type="caution">
    <text evidence="2">The sequence shown here is derived from an EMBL/GenBank/DDBJ whole genome shotgun (WGS) entry which is preliminary data.</text>
</comment>